<accession>A0ACC2RCG1</accession>
<protein>
    <submittedName>
        <fullName evidence="1">Uncharacterized protein</fullName>
    </submittedName>
</protein>
<keyword evidence="2" id="KW-1185">Reference proteome</keyword>
<evidence type="ECO:0000313" key="1">
    <source>
        <dbReference type="EMBL" id="KAJ8737838.1"/>
    </source>
</evidence>
<proteinExistence type="predicted"/>
<name>A0ACC2RCG1_9NEOP</name>
<dbReference type="Proteomes" id="UP001231649">
    <property type="component" value="Chromosome 1"/>
</dbReference>
<reference evidence="1" key="1">
    <citation type="submission" date="2023-03" db="EMBL/GenBank/DDBJ databases">
        <title>Chromosome-level genomes of two armyworms, Mythimna separata and Mythimna loreyi, provide insights into the biosynthesis and reception of sex pheromones.</title>
        <authorList>
            <person name="Zhao H."/>
        </authorList>
    </citation>
    <scope>NUCLEOTIDE SEQUENCE</scope>
    <source>
        <strain evidence="1">BeijingLab</strain>
    </source>
</reference>
<gene>
    <name evidence="1" type="ORF">PYW08_000433</name>
</gene>
<comment type="caution">
    <text evidence="1">The sequence shown here is derived from an EMBL/GenBank/DDBJ whole genome shotgun (WGS) entry which is preliminary data.</text>
</comment>
<evidence type="ECO:0000313" key="2">
    <source>
        <dbReference type="Proteomes" id="UP001231649"/>
    </source>
</evidence>
<sequence>MKVMQMPCTIAHNVDINHRNQAAIRHLCLLHDGARGVDHEPTILDVSLVLSLSRVGPHYTILSSAYLYRSMSVCLNANSFKLSKDFDAIVTKRKTTERGRFMYTICTRTKPE</sequence>
<dbReference type="EMBL" id="CM056777">
    <property type="protein sequence ID" value="KAJ8737838.1"/>
    <property type="molecule type" value="Genomic_DNA"/>
</dbReference>
<organism evidence="1 2">
    <name type="scientific">Mythimna loreyi</name>
    <dbReference type="NCBI Taxonomy" id="667449"/>
    <lineage>
        <taxon>Eukaryota</taxon>
        <taxon>Metazoa</taxon>
        <taxon>Ecdysozoa</taxon>
        <taxon>Arthropoda</taxon>
        <taxon>Hexapoda</taxon>
        <taxon>Insecta</taxon>
        <taxon>Pterygota</taxon>
        <taxon>Neoptera</taxon>
        <taxon>Endopterygota</taxon>
        <taxon>Lepidoptera</taxon>
        <taxon>Glossata</taxon>
        <taxon>Ditrysia</taxon>
        <taxon>Noctuoidea</taxon>
        <taxon>Noctuidae</taxon>
        <taxon>Noctuinae</taxon>
        <taxon>Hadenini</taxon>
        <taxon>Mythimna</taxon>
    </lineage>
</organism>